<protein>
    <submittedName>
        <fullName evidence="2">Antibiotic biosynthesis monooxygenase-like protein</fullName>
    </submittedName>
</protein>
<dbReference type="OrthoDB" id="287932at2"/>
<dbReference type="HOGENOM" id="CLU_131496_6_3_5"/>
<name>F7Z9U5_ROSLO</name>
<dbReference type="EMBL" id="CP002623">
    <property type="protein sequence ID" value="AEI92904.1"/>
    <property type="molecule type" value="Genomic_DNA"/>
</dbReference>
<accession>F7Z9U5</accession>
<dbReference type="GO" id="GO:0004497">
    <property type="term" value="F:monooxygenase activity"/>
    <property type="evidence" value="ECO:0007669"/>
    <property type="project" value="UniProtKB-KW"/>
</dbReference>
<dbReference type="Gene3D" id="3.30.70.100">
    <property type="match status" value="1"/>
</dbReference>
<feature type="domain" description="ABM" evidence="1">
    <location>
        <begin position="5"/>
        <end position="97"/>
    </location>
</feature>
<dbReference type="SUPFAM" id="SSF54909">
    <property type="entry name" value="Dimeric alpha+beta barrel"/>
    <property type="match status" value="1"/>
</dbReference>
<dbReference type="PANTHER" id="PTHR33336:SF15">
    <property type="entry name" value="ABM DOMAIN-CONTAINING PROTEIN"/>
    <property type="match status" value="1"/>
</dbReference>
<keyword evidence="3" id="KW-1185">Reference proteome</keyword>
<dbReference type="InterPro" id="IPR011008">
    <property type="entry name" value="Dimeric_a/b-barrel"/>
</dbReference>
<dbReference type="RefSeq" id="WP_013960844.1">
    <property type="nucleotide sequence ID" value="NC_015730.1"/>
</dbReference>
<proteinExistence type="predicted"/>
<dbReference type="Pfam" id="PF03992">
    <property type="entry name" value="ABM"/>
    <property type="match status" value="1"/>
</dbReference>
<evidence type="ECO:0000313" key="3">
    <source>
        <dbReference type="Proteomes" id="UP000001353"/>
    </source>
</evidence>
<gene>
    <name evidence="2" type="ordered locus">RLO149_c008790</name>
</gene>
<evidence type="ECO:0000259" key="1">
    <source>
        <dbReference type="PROSITE" id="PS51725"/>
    </source>
</evidence>
<dbReference type="AlphaFoldDB" id="F7Z9U5"/>
<evidence type="ECO:0000313" key="2">
    <source>
        <dbReference type="EMBL" id="AEI92904.1"/>
    </source>
</evidence>
<reference evidence="2 3" key="1">
    <citation type="journal article" date="2011" name="BMC Genomics">
        <title>Comparative genome analysis and genome-guided physiological analysis of Roseobacter litoralis.</title>
        <authorList>
            <person name="Kalhoefer D."/>
            <person name="Thole S."/>
            <person name="Voget S."/>
            <person name="Lehmann R."/>
            <person name="Liesegang H."/>
            <person name="Wollher A."/>
            <person name="Daniel R."/>
            <person name="Simon M."/>
            <person name="Brinkhoff T."/>
        </authorList>
    </citation>
    <scope>NUCLEOTIDE SEQUENCE [LARGE SCALE GENOMIC DNA]</scope>
    <source>
        <strain evidence="3">ATCC 49566 / DSM 6996 / JCM 21268 / NBRC 15278 / OCh 149</strain>
    </source>
</reference>
<dbReference type="eggNOG" id="COG1359">
    <property type="taxonomic scope" value="Bacteria"/>
</dbReference>
<dbReference type="KEGG" id="rli:RLO149_c008790"/>
<dbReference type="PROSITE" id="PS51725">
    <property type="entry name" value="ABM"/>
    <property type="match status" value="1"/>
</dbReference>
<dbReference type="InterPro" id="IPR007138">
    <property type="entry name" value="ABM_dom"/>
</dbReference>
<dbReference type="InterPro" id="IPR050744">
    <property type="entry name" value="AI-2_Isomerase_LsrG"/>
</dbReference>
<organism evidence="2 3">
    <name type="scientific">Roseobacter litoralis (strain ATCC 49566 / DSM 6996 / JCM 21268 / NBRC 15278 / OCh 149)</name>
    <dbReference type="NCBI Taxonomy" id="391595"/>
    <lineage>
        <taxon>Bacteria</taxon>
        <taxon>Pseudomonadati</taxon>
        <taxon>Pseudomonadota</taxon>
        <taxon>Alphaproteobacteria</taxon>
        <taxon>Rhodobacterales</taxon>
        <taxon>Roseobacteraceae</taxon>
        <taxon>Roseobacter</taxon>
    </lineage>
</organism>
<dbReference type="STRING" id="391595.RLO149_c008790"/>
<dbReference type="PANTHER" id="PTHR33336">
    <property type="entry name" value="QUINOL MONOOXYGENASE YGIN-RELATED"/>
    <property type="match status" value="1"/>
</dbReference>
<sequence length="97" mass="11249">MSNSLFVFAEIKPKPEHFKDAQQAIIEILNQTRAEEGCRSFELFEAPGQDTLYLFEEWQDQDALDQHHAQPYTAAIFKSYEGWLAEPPRILPLHSLD</sequence>
<dbReference type="Proteomes" id="UP000001353">
    <property type="component" value="Chromosome"/>
</dbReference>